<dbReference type="KEGG" id="cfo:109610038"/>
<dbReference type="STRING" id="104421.E2AFD0"/>
<evidence type="ECO:0000256" key="1">
    <source>
        <dbReference type="ARBA" id="ARBA00004173"/>
    </source>
</evidence>
<dbReference type="PANTHER" id="PTHR47037:SF1">
    <property type="entry name" value="LARGE RIBOSOMAL SUBUNIT PROTEIN BL33M"/>
    <property type="match status" value="1"/>
</dbReference>
<gene>
    <name evidence="8" type="ORF">EAG_07321</name>
</gene>
<organism evidence="9">
    <name type="scientific">Camponotus floridanus</name>
    <name type="common">Florida carpenter ant</name>
    <dbReference type="NCBI Taxonomy" id="104421"/>
    <lineage>
        <taxon>Eukaryota</taxon>
        <taxon>Metazoa</taxon>
        <taxon>Ecdysozoa</taxon>
        <taxon>Arthropoda</taxon>
        <taxon>Hexapoda</taxon>
        <taxon>Insecta</taxon>
        <taxon>Pterygota</taxon>
        <taxon>Neoptera</taxon>
        <taxon>Endopterygota</taxon>
        <taxon>Hymenoptera</taxon>
        <taxon>Apocrita</taxon>
        <taxon>Aculeata</taxon>
        <taxon>Formicoidea</taxon>
        <taxon>Formicidae</taxon>
        <taxon>Formicinae</taxon>
        <taxon>Camponotus</taxon>
    </lineage>
</organism>
<sequence>MFLTNTLLKKPKAKFILVLTQSIVSGHQLVRMRERLADKLEFIRFDPLVQSAALYREKKKIRSIR</sequence>
<comment type="similarity">
    <text evidence="2">Belongs to the bacterial ribosomal protein bL33 family.</text>
</comment>
<dbReference type="FunCoup" id="E2AFD0">
    <property type="interactions" value="349"/>
</dbReference>
<keyword evidence="4" id="KW-0496">Mitochondrion</keyword>
<accession>E2AFD0</accession>
<dbReference type="Proteomes" id="UP000000311">
    <property type="component" value="Unassembled WGS sequence"/>
</dbReference>
<keyword evidence="3 8" id="KW-0689">Ribosomal protein</keyword>
<dbReference type="PANTHER" id="PTHR47037">
    <property type="entry name" value="39S RIBOSOMAL PROTEIN L33, MITOCHONDRIAL"/>
    <property type="match status" value="1"/>
</dbReference>
<protein>
    <recommendedName>
        <fullName evidence="6">Large ribosomal subunit protein bL33m</fullName>
    </recommendedName>
    <alternativeName>
        <fullName evidence="7">39S ribosomal protein L33, mitochondrial</fullName>
    </alternativeName>
</protein>
<evidence type="ECO:0000313" key="9">
    <source>
        <dbReference type="Proteomes" id="UP000000311"/>
    </source>
</evidence>
<dbReference type="GO" id="GO:1990904">
    <property type="term" value="C:ribonucleoprotein complex"/>
    <property type="evidence" value="ECO:0007669"/>
    <property type="project" value="UniProtKB-KW"/>
</dbReference>
<evidence type="ECO:0000256" key="5">
    <source>
        <dbReference type="ARBA" id="ARBA00023274"/>
    </source>
</evidence>
<dbReference type="EMBL" id="GL439108">
    <property type="protein sequence ID" value="EFN67823.1"/>
    <property type="molecule type" value="Genomic_DNA"/>
</dbReference>
<dbReference type="Gene3D" id="2.20.28.120">
    <property type="entry name" value="Ribosomal protein L33"/>
    <property type="match status" value="1"/>
</dbReference>
<comment type="subcellular location">
    <subcellularLocation>
        <location evidence="1">Mitochondrion</location>
    </subcellularLocation>
</comment>
<dbReference type="OrthoDB" id="275534at2759"/>
<dbReference type="GO" id="GO:0005739">
    <property type="term" value="C:mitochondrion"/>
    <property type="evidence" value="ECO:0007669"/>
    <property type="project" value="UniProtKB-SubCell"/>
</dbReference>
<proteinExistence type="inferred from homology"/>
<evidence type="ECO:0000256" key="4">
    <source>
        <dbReference type="ARBA" id="ARBA00023128"/>
    </source>
</evidence>
<dbReference type="InterPro" id="IPR038584">
    <property type="entry name" value="Ribosomal_bL33_sf"/>
</dbReference>
<evidence type="ECO:0000313" key="8">
    <source>
        <dbReference type="EMBL" id="EFN67823.1"/>
    </source>
</evidence>
<dbReference type="GO" id="GO:0005840">
    <property type="term" value="C:ribosome"/>
    <property type="evidence" value="ECO:0007669"/>
    <property type="project" value="UniProtKB-KW"/>
</dbReference>
<dbReference type="InterPro" id="IPR052008">
    <property type="entry name" value="Mitoribosomal_protein_bL33"/>
</dbReference>
<evidence type="ECO:0000256" key="3">
    <source>
        <dbReference type="ARBA" id="ARBA00022980"/>
    </source>
</evidence>
<evidence type="ECO:0000256" key="7">
    <source>
        <dbReference type="ARBA" id="ARBA00035436"/>
    </source>
</evidence>
<dbReference type="OMA" id="NTHAPRF"/>
<evidence type="ECO:0000256" key="2">
    <source>
        <dbReference type="ARBA" id="ARBA00007596"/>
    </source>
</evidence>
<dbReference type="AlphaFoldDB" id="E2AFD0"/>
<dbReference type="InterPro" id="IPR011332">
    <property type="entry name" value="Ribosomal_zn-bd"/>
</dbReference>
<evidence type="ECO:0000256" key="6">
    <source>
        <dbReference type="ARBA" id="ARBA00035275"/>
    </source>
</evidence>
<dbReference type="InParanoid" id="E2AFD0"/>
<keyword evidence="5" id="KW-0687">Ribonucleoprotein</keyword>
<dbReference type="GO" id="GO:0006412">
    <property type="term" value="P:translation"/>
    <property type="evidence" value="ECO:0007669"/>
    <property type="project" value="InterPro"/>
</dbReference>
<name>E2AFD0_CAMFO</name>
<reference evidence="8 9" key="1">
    <citation type="journal article" date="2010" name="Science">
        <title>Genomic comparison of the ants Camponotus floridanus and Harpegnathos saltator.</title>
        <authorList>
            <person name="Bonasio R."/>
            <person name="Zhang G."/>
            <person name="Ye C."/>
            <person name="Mutti N.S."/>
            <person name="Fang X."/>
            <person name="Qin N."/>
            <person name="Donahue G."/>
            <person name="Yang P."/>
            <person name="Li Q."/>
            <person name="Li C."/>
            <person name="Zhang P."/>
            <person name="Huang Z."/>
            <person name="Berger S.L."/>
            <person name="Reinberg D."/>
            <person name="Wang J."/>
            <person name="Liebig J."/>
        </authorList>
    </citation>
    <scope>NUCLEOTIDE SEQUENCE [LARGE SCALE GENOMIC DNA]</scope>
    <source>
        <strain evidence="9">C129</strain>
    </source>
</reference>
<dbReference type="SUPFAM" id="SSF57829">
    <property type="entry name" value="Zn-binding ribosomal proteins"/>
    <property type="match status" value="1"/>
</dbReference>
<keyword evidence="9" id="KW-1185">Reference proteome</keyword>